<organism evidence="2 3">
    <name type="scientific">Neodiprion lecontei</name>
    <name type="common">Redheaded pine sawfly</name>
    <dbReference type="NCBI Taxonomy" id="441921"/>
    <lineage>
        <taxon>Eukaryota</taxon>
        <taxon>Metazoa</taxon>
        <taxon>Ecdysozoa</taxon>
        <taxon>Arthropoda</taxon>
        <taxon>Hexapoda</taxon>
        <taxon>Insecta</taxon>
        <taxon>Pterygota</taxon>
        <taxon>Neoptera</taxon>
        <taxon>Endopterygota</taxon>
        <taxon>Hymenoptera</taxon>
        <taxon>Tenthredinoidea</taxon>
        <taxon>Diprionidae</taxon>
        <taxon>Diprioninae</taxon>
        <taxon>Neodiprion</taxon>
    </lineage>
</organism>
<dbReference type="RefSeq" id="XP_046597541.1">
    <property type="nucleotide sequence ID" value="XM_046741585.1"/>
</dbReference>
<dbReference type="PANTHER" id="PTHR35841">
    <property type="entry name" value="PHOSPHONATES-BINDING PERIPLASMIC PROTEIN"/>
    <property type="match status" value="1"/>
</dbReference>
<dbReference type="PANTHER" id="PTHR35841:SF1">
    <property type="entry name" value="PHOSPHONATES-BINDING PERIPLASMIC PROTEIN"/>
    <property type="match status" value="1"/>
</dbReference>
<dbReference type="Pfam" id="PF12974">
    <property type="entry name" value="Phosphonate-bd"/>
    <property type="match status" value="1"/>
</dbReference>
<feature type="region of interest" description="Disordered" evidence="1">
    <location>
        <begin position="1"/>
        <end position="66"/>
    </location>
</feature>
<proteinExistence type="predicted"/>
<evidence type="ECO:0000256" key="1">
    <source>
        <dbReference type="SAM" id="MobiDB-lite"/>
    </source>
</evidence>
<dbReference type="Gene3D" id="3.40.190.10">
    <property type="entry name" value="Periplasmic binding protein-like II"/>
    <property type="match status" value="2"/>
</dbReference>
<feature type="compositionally biased region" description="Basic and acidic residues" evidence="1">
    <location>
        <begin position="50"/>
        <end position="59"/>
    </location>
</feature>
<protein>
    <submittedName>
        <fullName evidence="3">Uncharacterized protein LOC107227322 isoform X1</fullName>
    </submittedName>
</protein>
<evidence type="ECO:0000313" key="3">
    <source>
        <dbReference type="RefSeq" id="XP_046597541.1"/>
    </source>
</evidence>
<dbReference type="GeneID" id="107227322"/>
<name>A0ABM3GB93_NEOLC</name>
<dbReference type="SUPFAM" id="SSF53850">
    <property type="entry name" value="Periplasmic binding protein-like II"/>
    <property type="match status" value="1"/>
</dbReference>
<accession>A0ABM3GB93</accession>
<sequence>MPGMSSSGKQQLTSSAKLPSEKNSAINPKRNQDSTPKADPIPAKESVNVGERKPEERSPRNVAPVKSLAATKKISPPSIDPEAHPLVLATHLVPSIPVGLFEVLAEAVEAATRRPVSLVYESRSDRPVAKDIVDLAILPAYSDWKEGELLPVTFVFAHRLNDGTSGNVYVDIVVAADHGPYVKNILDLRGHRCALPDPRRRRGAATLLLSDLRSKGESPAFFGNTLDSGSQISTLKMVAGKQTEVGVVEAPVLNFHQKRTPSIGSLFVLGSLGPLPPYAIYVNKSVSAELRKKISSYLLSAMKNEHWTERFSPYGVIGFTSNSLDAYMTDEGAEDVPTTVRYY</sequence>
<reference evidence="3" key="1">
    <citation type="submission" date="2025-08" db="UniProtKB">
        <authorList>
            <consortium name="RefSeq"/>
        </authorList>
    </citation>
    <scope>IDENTIFICATION</scope>
    <source>
        <tissue evidence="3">Thorax and Abdomen</tissue>
    </source>
</reference>
<gene>
    <name evidence="3" type="primary">LOC107227322</name>
</gene>
<feature type="compositionally biased region" description="Polar residues" evidence="1">
    <location>
        <begin position="1"/>
        <end position="26"/>
    </location>
</feature>
<evidence type="ECO:0000313" key="2">
    <source>
        <dbReference type="Proteomes" id="UP000829291"/>
    </source>
</evidence>
<keyword evidence="2" id="KW-1185">Reference proteome</keyword>
<dbReference type="Proteomes" id="UP000829291">
    <property type="component" value="Chromosome 5"/>
</dbReference>